<dbReference type="AlphaFoldDB" id="A0A9X2L676"/>
<keyword evidence="2" id="KW-0808">Transferase</keyword>
<dbReference type="GO" id="GO:0016757">
    <property type="term" value="F:glycosyltransferase activity"/>
    <property type="evidence" value="ECO:0007669"/>
    <property type="project" value="UniProtKB-KW"/>
</dbReference>
<dbReference type="RefSeq" id="WP_256617588.1">
    <property type="nucleotide sequence ID" value="NZ_JANIBC010000001.1"/>
</dbReference>
<dbReference type="Gene3D" id="3.90.550.10">
    <property type="entry name" value="Spore Coat Polysaccharide Biosynthesis Protein SpsA, Chain A"/>
    <property type="match status" value="1"/>
</dbReference>
<dbReference type="InterPro" id="IPR017832">
    <property type="entry name" value="Glyco_trans_2_hopen-assoc_HpnB"/>
</dbReference>
<proteinExistence type="predicted"/>
<feature type="transmembrane region" description="Helical" evidence="1">
    <location>
        <begin position="286"/>
        <end position="309"/>
    </location>
</feature>
<dbReference type="InterPro" id="IPR029044">
    <property type="entry name" value="Nucleotide-diphossugar_trans"/>
</dbReference>
<keyword evidence="2" id="KW-0328">Glycosyltransferase</keyword>
<gene>
    <name evidence="2" type="ORF">NOG11_00130</name>
</gene>
<dbReference type="PANTHER" id="PTHR43646:SF3">
    <property type="entry name" value="SLR1566 PROTEIN"/>
    <property type="match status" value="1"/>
</dbReference>
<dbReference type="Proteomes" id="UP001142610">
    <property type="component" value="Unassembled WGS sequence"/>
</dbReference>
<name>A0A9X2L676_9PROT</name>
<dbReference type="EC" id="2.4.-.-" evidence="2"/>
<dbReference type="SUPFAM" id="SSF53448">
    <property type="entry name" value="Nucleotide-diphospho-sugar transferases"/>
    <property type="match status" value="1"/>
</dbReference>
<keyword evidence="1" id="KW-0812">Transmembrane</keyword>
<keyword evidence="3" id="KW-1185">Reference proteome</keyword>
<dbReference type="NCBIfam" id="TIGR03469">
    <property type="entry name" value="HpnB"/>
    <property type="match status" value="1"/>
</dbReference>
<evidence type="ECO:0000313" key="3">
    <source>
        <dbReference type="Proteomes" id="UP001142610"/>
    </source>
</evidence>
<dbReference type="PANTHER" id="PTHR43646">
    <property type="entry name" value="GLYCOSYLTRANSFERASE"/>
    <property type="match status" value="1"/>
</dbReference>
<evidence type="ECO:0000256" key="1">
    <source>
        <dbReference type="SAM" id="Phobius"/>
    </source>
</evidence>
<organism evidence="2 3">
    <name type="scientific">Parvularcula maris</name>
    <dbReference type="NCBI Taxonomy" id="2965077"/>
    <lineage>
        <taxon>Bacteria</taxon>
        <taxon>Pseudomonadati</taxon>
        <taxon>Pseudomonadota</taxon>
        <taxon>Alphaproteobacteria</taxon>
        <taxon>Parvularculales</taxon>
        <taxon>Parvularculaceae</taxon>
        <taxon>Parvularcula</taxon>
    </lineage>
</organism>
<keyword evidence="1" id="KW-1133">Transmembrane helix</keyword>
<evidence type="ECO:0000313" key="2">
    <source>
        <dbReference type="EMBL" id="MCQ8183785.1"/>
    </source>
</evidence>
<protein>
    <submittedName>
        <fullName evidence="2">Glycosyltransferase</fullName>
        <ecNumber evidence="2">2.4.-.-</ecNumber>
    </submittedName>
</protein>
<sequence>MLAVSLLALLAWLYLLVFRGGFWRADQVLPAAQPPESFPPVAVIIPARDEAETIAKVVGAHQKSDYPGELRLFVCDDGSSDGTGELARGTEGPQQVEVLSVPPLKEGWSGKLHALDHGVKAATEAMPEAGWYLFTDADIKAAPSLLTKLVAAGERCDLSLVSVMARLDASGFWGRLLVPAFIYFFQKLYPFPLVNQAGGRVAAAAGGVVLIRPEALREIGGLAAMRDALIDDCTLAEKVKKAGARIGLYLSSDFAEAVSLRPNDSYEVMEKMVARSAYTQLRYNPVLLLGTLVGLALLYLVPPLAFLGLPFHGNGSVALLGLLAWGVMVVTYIPTLKRYGMKRRQALALPLAALLYGWFTWLSAWRTWQGRGGQWKGRSYASAE</sequence>
<feature type="transmembrane region" description="Helical" evidence="1">
    <location>
        <begin position="315"/>
        <end position="334"/>
    </location>
</feature>
<comment type="caution">
    <text evidence="2">The sequence shown here is derived from an EMBL/GenBank/DDBJ whole genome shotgun (WGS) entry which is preliminary data.</text>
</comment>
<feature type="transmembrane region" description="Helical" evidence="1">
    <location>
        <begin position="346"/>
        <end position="365"/>
    </location>
</feature>
<reference evidence="2" key="1">
    <citation type="submission" date="2022-07" db="EMBL/GenBank/DDBJ databases">
        <title>Parvularcula maris sp. nov., an algicidal bacterium isolated from seawater.</title>
        <authorList>
            <person name="Li F."/>
        </authorList>
    </citation>
    <scope>NUCLEOTIDE SEQUENCE</scope>
    <source>
        <strain evidence="2">BGMRC 0090</strain>
    </source>
</reference>
<accession>A0A9X2L676</accession>
<dbReference type="EMBL" id="JANIBC010000001">
    <property type="protein sequence ID" value="MCQ8183785.1"/>
    <property type="molecule type" value="Genomic_DNA"/>
</dbReference>
<dbReference type="GO" id="GO:0016020">
    <property type="term" value="C:membrane"/>
    <property type="evidence" value="ECO:0007669"/>
    <property type="project" value="UniProtKB-SubCell"/>
</dbReference>
<dbReference type="Pfam" id="PF13641">
    <property type="entry name" value="Glyco_tranf_2_3"/>
    <property type="match status" value="1"/>
</dbReference>
<keyword evidence="1" id="KW-0472">Membrane</keyword>